<accession>A0ACB9S6L3</accession>
<evidence type="ECO:0000313" key="2">
    <source>
        <dbReference type="Proteomes" id="UP001057402"/>
    </source>
</evidence>
<sequence>MSSKIEFQLQHIPSEAYAAVAPRWAIWNPCVGSINKENVTPQESEEDMMGLLEKRPSVKAIFVGHDHGLDWFCPYKNLWLCYVMLTGYGGYGNCASRTHLASNLGY</sequence>
<name>A0ACB9S6L3_9MYRT</name>
<reference evidence="2" key="1">
    <citation type="journal article" date="2023" name="Front. Plant Sci.">
        <title>Chromosomal-level genome assembly of Melastoma candidum provides insights into trichome evolution.</title>
        <authorList>
            <person name="Zhong Y."/>
            <person name="Wu W."/>
            <person name="Sun C."/>
            <person name="Zou P."/>
            <person name="Liu Y."/>
            <person name="Dai S."/>
            <person name="Zhou R."/>
        </authorList>
    </citation>
    <scope>NUCLEOTIDE SEQUENCE [LARGE SCALE GENOMIC DNA]</scope>
</reference>
<keyword evidence="2" id="KW-1185">Reference proteome</keyword>
<protein>
    <submittedName>
        <fullName evidence="1">Uncharacterized protein</fullName>
    </submittedName>
</protein>
<comment type="caution">
    <text evidence="1">The sequence shown here is derived from an EMBL/GenBank/DDBJ whole genome shotgun (WGS) entry which is preliminary data.</text>
</comment>
<proteinExistence type="predicted"/>
<evidence type="ECO:0000313" key="1">
    <source>
        <dbReference type="EMBL" id="KAI4386540.1"/>
    </source>
</evidence>
<dbReference type="EMBL" id="CM042881">
    <property type="protein sequence ID" value="KAI4386540.1"/>
    <property type="molecule type" value="Genomic_DNA"/>
</dbReference>
<organism evidence="1 2">
    <name type="scientific">Melastoma candidum</name>
    <dbReference type="NCBI Taxonomy" id="119954"/>
    <lineage>
        <taxon>Eukaryota</taxon>
        <taxon>Viridiplantae</taxon>
        <taxon>Streptophyta</taxon>
        <taxon>Embryophyta</taxon>
        <taxon>Tracheophyta</taxon>
        <taxon>Spermatophyta</taxon>
        <taxon>Magnoliopsida</taxon>
        <taxon>eudicotyledons</taxon>
        <taxon>Gunneridae</taxon>
        <taxon>Pentapetalae</taxon>
        <taxon>rosids</taxon>
        <taxon>malvids</taxon>
        <taxon>Myrtales</taxon>
        <taxon>Melastomataceae</taxon>
        <taxon>Melastomatoideae</taxon>
        <taxon>Melastomateae</taxon>
        <taxon>Melastoma</taxon>
    </lineage>
</organism>
<dbReference type="Proteomes" id="UP001057402">
    <property type="component" value="Chromosome 2"/>
</dbReference>
<gene>
    <name evidence="1" type="ORF">MLD38_004467</name>
</gene>